<dbReference type="NCBIfam" id="TIGR00040">
    <property type="entry name" value="yfcE"/>
    <property type="match status" value="1"/>
</dbReference>
<dbReference type="PATRIC" id="fig|1045004.4.peg.1717"/>
<dbReference type="STRING" id="336988.NT96_02370"/>
<dbReference type="AlphaFoldDB" id="G9WGJ1"/>
<proteinExistence type="inferred from homology"/>
<dbReference type="RefSeq" id="WP_007747011.1">
    <property type="nucleotide sequence ID" value="NZ_CM001398.1"/>
</dbReference>
<dbReference type="Proteomes" id="UP000004959">
    <property type="component" value="Chromosome"/>
</dbReference>
<comment type="similarity">
    <text evidence="1 2">Belongs to the metallophosphoesterase superfamily. YfcE family.</text>
</comment>
<dbReference type="EC" id="3.1.4.-" evidence="2"/>
<dbReference type="GO" id="GO:0046872">
    <property type="term" value="F:metal ion binding"/>
    <property type="evidence" value="ECO:0007669"/>
    <property type="project" value="UniProtKB-KW"/>
</dbReference>
<dbReference type="InterPro" id="IPR024654">
    <property type="entry name" value="Calcineurin-like_PHP_lpxH"/>
</dbReference>
<name>G9WGJ1_9LACO</name>
<evidence type="ECO:0000259" key="3">
    <source>
        <dbReference type="Pfam" id="PF12850"/>
    </source>
</evidence>
<sequence length="176" mass="20187">MNYLIFSDSHGDRGTFQSILDYGRRDPQLAAVFYNGDSEFDASDPIWQGIHVVLGNMDYDSRYPVEQVYENPQDHIRIYQTHGHLQRVTYGLSTLNKAAGKVHADIVLFGHTHIPFAQMHDNKLFINPGSTSFPRGPQRKIGGTFAILKVSPTFFQLDFYTQDFQKITGWARRFAR</sequence>
<evidence type="ECO:0000313" key="4">
    <source>
        <dbReference type="EMBL" id="EHN59818.1"/>
    </source>
</evidence>
<dbReference type="eggNOG" id="COG0622">
    <property type="taxonomic scope" value="Bacteria"/>
</dbReference>
<reference evidence="4 5" key="1">
    <citation type="journal article" date="2012" name="PLoS ONE">
        <title>Functional divergence in the genus oenococcus as predicted by genome sequencing of the newly-described species, Oenococcus kitaharae.</title>
        <authorList>
            <person name="Borneman A.R."/>
            <person name="McCarthy J.M."/>
            <person name="Chambers P.J."/>
            <person name="Bartowsky E.J."/>
        </authorList>
    </citation>
    <scope>NUCLEOTIDE SEQUENCE [LARGE SCALE GENOMIC DNA]</scope>
    <source>
        <strain evidence="5">DSM17330</strain>
    </source>
</reference>
<keyword evidence="5" id="KW-1185">Reference proteome</keyword>
<dbReference type="GO" id="GO:0016787">
    <property type="term" value="F:hydrolase activity"/>
    <property type="evidence" value="ECO:0007669"/>
    <property type="project" value="UniProtKB-UniRule"/>
</dbReference>
<organism evidence="4 5">
    <name type="scientific">Oenococcus kitaharae DSM 17330</name>
    <dbReference type="NCBI Taxonomy" id="1045004"/>
    <lineage>
        <taxon>Bacteria</taxon>
        <taxon>Bacillati</taxon>
        <taxon>Bacillota</taxon>
        <taxon>Bacilli</taxon>
        <taxon>Lactobacillales</taxon>
        <taxon>Lactobacillaceae</taxon>
        <taxon>Oenococcus</taxon>
    </lineage>
</organism>
<accession>G9WGJ1</accession>
<evidence type="ECO:0000313" key="5">
    <source>
        <dbReference type="Proteomes" id="UP000004959"/>
    </source>
</evidence>
<protein>
    <recommendedName>
        <fullName evidence="2">Phosphoesterase</fullName>
        <ecNumber evidence="2">3.1.4.-</ecNumber>
    </recommendedName>
</protein>
<dbReference type="PANTHER" id="PTHR11124">
    <property type="entry name" value="VACUOLAR SORTING PROTEIN VPS29"/>
    <property type="match status" value="1"/>
</dbReference>
<evidence type="ECO:0000256" key="2">
    <source>
        <dbReference type="RuleBase" id="RU362039"/>
    </source>
</evidence>
<feature type="domain" description="Calcineurin-like phosphoesterase" evidence="3">
    <location>
        <begin position="1"/>
        <end position="151"/>
    </location>
</feature>
<dbReference type="HOGENOM" id="CLU_063749_2_0_9"/>
<dbReference type="Gene3D" id="3.60.21.10">
    <property type="match status" value="1"/>
</dbReference>
<dbReference type="EMBL" id="AFVZ01000001">
    <property type="protein sequence ID" value="EHN59818.1"/>
    <property type="molecule type" value="Genomic_DNA"/>
</dbReference>
<evidence type="ECO:0000256" key="1">
    <source>
        <dbReference type="ARBA" id="ARBA00008950"/>
    </source>
</evidence>
<dbReference type="InterPro" id="IPR029052">
    <property type="entry name" value="Metallo-depent_PP-like"/>
</dbReference>
<gene>
    <name evidence="4" type="ORF">OKIT_1745</name>
</gene>
<dbReference type="InterPro" id="IPR000979">
    <property type="entry name" value="Phosphodiesterase_MJ0936/Vps29"/>
</dbReference>
<dbReference type="OrthoDB" id="9800565at2"/>
<dbReference type="SUPFAM" id="SSF56300">
    <property type="entry name" value="Metallo-dependent phosphatases"/>
    <property type="match status" value="1"/>
</dbReference>
<keyword evidence="2" id="KW-0479">Metal-binding</keyword>
<comment type="cofactor">
    <cofactor evidence="2">
        <name>a divalent metal cation</name>
        <dbReference type="ChEBI" id="CHEBI:60240"/>
    </cofactor>
</comment>
<dbReference type="Pfam" id="PF12850">
    <property type="entry name" value="Metallophos_2"/>
    <property type="match status" value="1"/>
</dbReference>
<comment type="caution">
    <text evidence="4">The sequence shown here is derived from an EMBL/GenBank/DDBJ whole genome shotgun (WGS) entry which is preliminary data.</text>
</comment>